<comment type="caution">
    <text evidence="15">The sequence shown here is derived from an EMBL/GenBank/DDBJ whole genome shotgun (WGS) entry which is preliminary data.</text>
</comment>
<evidence type="ECO:0000256" key="14">
    <source>
        <dbReference type="SAM" id="SignalP"/>
    </source>
</evidence>
<dbReference type="AlphaFoldDB" id="A0AA35WNH7"/>
<keyword evidence="10 13" id="KW-0472">Membrane</keyword>
<comment type="function">
    <text evidence="1">Subunit of the oligosaccharyl transferase (OST) complex that catalyzes the initial transfer of a defined glycan (Glc(3)Man(9)GlcNAc(2) in eukaryotes) from the lipid carrier dolichol-pyrophosphate to an asparagine residue within an Asn-X-Ser/Thr consensus motif in nascent polypeptide chains, the first step in protein N-glycosylation. N-glycosylation occurs cotranslationally and the complex associates with the Sec61 complex at the channel-forming translocon complex that mediates protein translocation across the endoplasmic reticulum (ER). All subunits are required for a maximal enzyme activity.</text>
</comment>
<evidence type="ECO:0000256" key="6">
    <source>
        <dbReference type="ARBA" id="ARBA00022729"/>
    </source>
</evidence>
<keyword evidence="9 13" id="KW-1133">Transmembrane helix</keyword>
<evidence type="ECO:0000256" key="9">
    <source>
        <dbReference type="ARBA" id="ARBA00022989"/>
    </source>
</evidence>
<keyword evidence="5 13" id="KW-0812">Transmembrane</keyword>
<accession>A0AA35WNH7</accession>
<evidence type="ECO:0000256" key="2">
    <source>
        <dbReference type="ARBA" id="ARBA00004477"/>
    </source>
</evidence>
<dbReference type="FunFam" id="3.40.30.10:FF:000009">
    <property type="entry name" value="Tumor suppressor candidate 3"/>
    <property type="match status" value="1"/>
</dbReference>
<gene>
    <name evidence="15" type="ORF">GBAR_LOCUS12263</name>
</gene>
<dbReference type="GO" id="GO:0015693">
    <property type="term" value="P:magnesium ion transport"/>
    <property type="evidence" value="ECO:0007669"/>
    <property type="project" value="UniProtKB-ARBA"/>
</dbReference>
<reference evidence="15" key="1">
    <citation type="submission" date="2023-03" db="EMBL/GenBank/DDBJ databases">
        <authorList>
            <person name="Steffen K."/>
            <person name="Cardenas P."/>
        </authorList>
    </citation>
    <scope>NUCLEOTIDE SEQUENCE</scope>
</reference>
<comment type="subcellular location">
    <subcellularLocation>
        <location evidence="2">Endoplasmic reticulum membrane</location>
        <topology evidence="2">Multi-pass membrane protein</topology>
    </subcellularLocation>
</comment>
<sequence>MVVYIRGLWIIAIAFWSVLGERSEKGSNKLESRVSQLLEWNSRRSVITLSSDKFNAYVRSKPRNYSSVVMFTALKPGRGCSICKDAYDEYQIVANSWRYSNDYSSKLFFIMVDIDEDGVDAFQQLHITTAPTYFHFPPLGKRKPEDQYDVSRNSYQAEPLTKWVVERTGVPVNVMRPPNYTLLMIWLPVILLAFIIGYLKRENLHAIYEPKYWAIASMAWIFVMISGQMWNNIRGPPFAHKDPHTGATVSIGLVLLTFIRYLHCVYLHHRCIWLR</sequence>
<dbReference type="SUPFAM" id="SSF52833">
    <property type="entry name" value="Thioredoxin-like"/>
    <property type="match status" value="1"/>
</dbReference>
<feature type="transmembrane region" description="Helical" evidence="13">
    <location>
        <begin position="180"/>
        <end position="199"/>
    </location>
</feature>
<evidence type="ECO:0000256" key="8">
    <source>
        <dbReference type="ARBA" id="ARBA00022842"/>
    </source>
</evidence>
<evidence type="ECO:0000313" key="16">
    <source>
        <dbReference type="Proteomes" id="UP001174909"/>
    </source>
</evidence>
<evidence type="ECO:0000256" key="13">
    <source>
        <dbReference type="SAM" id="Phobius"/>
    </source>
</evidence>
<organism evidence="15 16">
    <name type="scientific">Geodia barretti</name>
    <name type="common">Barrett's horny sponge</name>
    <dbReference type="NCBI Taxonomy" id="519541"/>
    <lineage>
        <taxon>Eukaryota</taxon>
        <taxon>Metazoa</taxon>
        <taxon>Porifera</taxon>
        <taxon>Demospongiae</taxon>
        <taxon>Heteroscleromorpha</taxon>
        <taxon>Tetractinellida</taxon>
        <taxon>Astrophorina</taxon>
        <taxon>Geodiidae</taxon>
        <taxon>Geodia</taxon>
    </lineage>
</organism>
<dbReference type="GO" id="GO:0008250">
    <property type="term" value="C:oligosaccharyltransferase complex"/>
    <property type="evidence" value="ECO:0007669"/>
    <property type="project" value="TreeGrafter"/>
</dbReference>
<evidence type="ECO:0000313" key="15">
    <source>
        <dbReference type="EMBL" id="CAI8020487.1"/>
    </source>
</evidence>
<evidence type="ECO:0000256" key="1">
    <source>
        <dbReference type="ARBA" id="ARBA00002791"/>
    </source>
</evidence>
<dbReference type="PANTHER" id="PTHR12692">
    <property type="entry name" value="DOLICHYL-DIPHOSPHOOLIGOSACCHARIDE--PROTEIN GLYCOSYLTRANSFERASE-RELATED"/>
    <property type="match status" value="1"/>
</dbReference>
<keyword evidence="6 14" id="KW-0732">Signal</keyword>
<evidence type="ECO:0000256" key="4">
    <source>
        <dbReference type="ARBA" id="ARBA00022448"/>
    </source>
</evidence>
<protein>
    <submittedName>
        <fullName evidence="15">Tumor suppressor candidate 3</fullName>
    </submittedName>
</protein>
<evidence type="ECO:0000256" key="7">
    <source>
        <dbReference type="ARBA" id="ARBA00022824"/>
    </source>
</evidence>
<proteinExistence type="inferred from homology"/>
<dbReference type="GO" id="GO:0018279">
    <property type="term" value="P:protein N-linked glycosylation via asparagine"/>
    <property type="evidence" value="ECO:0007669"/>
    <property type="project" value="TreeGrafter"/>
</dbReference>
<evidence type="ECO:0000256" key="5">
    <source>
        <dbReference type="ARBA" id="ARBA00022692"/>
    </source>
</evidence>
<keyword evidence="16" id="KW-1185">Reference proteome</keyword>
<dbReference type="Pfam" id="PF04756">
    <property type="entry name" value="OST3_OST6"/>
    <property type="match status" value="1"/>
</dbReference>
<evidence type="ECO:0000256" key="10">
    <source>
        <dbReference type="ARBA" id="ARBA00023136"/>
    </source>
</evidence>
<dbReference type="PANTHER" id="PTHR12692:SF0">
    <property type="entry name" value="GH11935P"/>
    <property type="match status" value="1"/>
</dbReference>
<keyword evidence="7" id="KW-0256">Endoplasmic reticulum</keyword>
<dbReference type="InterPro" id="IPR036249">
    <property type="entry name" value="Thioredoxin-like_sf"/>
</dbReference>
<dbReference type="EMBL" id="CASHTH010001831">
    <property type="protein sequence ID" value="CAI8020487.1"/>
    <property type="molecule type" value="Genomic_DNA"/>
</dbReference>
<evidence type="ECO:0000256" key="3">
    <source>
        <dbReference type="ARBA" id="ARBA00009561"/>
    </source>
</evidence>
<keyword evidence="8" id="KW-0460">Magnesium</keyword>
<comment type="similarity">
    <text evidence="3">Belongs to the OST3/OST6 family.</text>
</comment>
<feature type="transmembrane region" description="Helical" evidence="13">
    <location>
        <begin position="250"/>
        <end position="268"/>
    </location>
</feature>
<dbReference type="Gene3D" id="3.40.30.10">
    <property type="entry name" value="Glutaredoxin"/>
    <property type="match status" value="1"/>
</dbReference>
<keyword evidence="11" id="KW-1015">Disulfide bond</keyword>
<dbReference type="InterPro" id="IPR021149">
    <property type="entry name" value="OligosaccharylTrfase_OST3/OST6"/>
</dbReference>
<evidence type="ECO:0000256" key="12">
    <source>
        <dbReference type="ARBA" id="ARBA00043952"/>
    </source>
</evidence>
<name>A0AA35WNH7_GEOBA</name>
<feature type="transmembrane region" description="Helical" evidence="13">
    <location>
        <begin position="211"/>
        <end position="230"/>
    </location>
</feature>
<comment type="pathway">
    <text evidence="12">Protein modification.</text>
</comment>
<feature type="signal peptide" evidence="14">
    <location>
        <begin position="1"/>
        <end position="20"/>
    </location>
</feature>
<keyword evidence="4" id="KW-0813">Transport</keyword>
<feature type="chain" id="PRO_5041453045" evidence="14">
    <location>
        <begin position="21"/>
        <end position="275"/>
    </location>
</feature>
<evidence type="ECO:0000256" key="11">
    <source>
        <dbReference type="ARBA" id="ARBA00023157"/>
    </source>
</evidence>
<dbReference type="Proteomes" id="UP001174909">
    <property type="component" value="Unassembled WGS sequence"/>
</dbReference>